<evidence type="ECO:0000313" key="3">
    <source>
        <dbReference type="Proteomes" id="UP000325563"/>
    </source>
</evidence>
<name>A0A5J6J2K7_STRVI</name>
<gene>
    <name evidence="2" type="ORF">CP980_10265</name>
</gene>
<dbReference type="InterPro" id="IPR006674">
    <property type="entry name" value="HD_domain"/>
</dbReference>
<dbReference type="KEGG" id="svn:CP980_10265"/>
<organism evidence="2 3">
    <name type="scientific">Streptomyces vinaceus</name>
    <dbReference type="NCBI Taxonomy" id="1960"/>
    <lineage>
        <taxon>Bacteria</taxon>
        <taxon>Bacillati</taxon>
        <taxon>Actinomycetota</taxon>
        <taxon>Actinomycetes</taxon>
        <taxon>Kitasatosporales</taxon>
        <taxon>Streptomycetaceae</taxon>
        <taxon>Streptomyces</taxon>
    </lineage>
</organism>
<evidence type="ECO:0000259" key="1">
    <source>
        <dbReference type="Pfam" id="PF01966"/>
    </source>
</evidence>
<keyword evidence="3" id="KW-1185">Reference proteome</keyword>
<feature type="domain" description="HD" evidence="1">
    <location>
        <begin position="28"/>
        <end position="110"/>
    </location>
</feature>
<dbReference type="Gene3D" id="1.10.3210.10">
    <property type="entry name" value="Hypothetical protein af1432"/>
    <property type="match status" value="1"/>
</dbReference>
<dbReference type="EMBL" id="CP023692">
    <property type="protein sequence ID" value="QEV45407.1"/>
    <property type="molecule type" value="Genomic_DNA"/>
</dbReference>
<dbReference type="RefSeq" id="WP_150528022.1">
    <property type="nucleotide sequence ID" value="NZ_BNBW01000002.1"/>
</dbReference>
<dbReference type="InterPro" id="IPR003607">
    <property type="entry name" value="HD/PDEase_dom"/>
</dbReference>
<dbReference type="InterPro" id="IPR006675">
    <property type="entry name" value="HDIG_dom"/>
</dbReference>
<dbReference type="AlphaFoldDB" id="A0A5J6J2K7"/>
<dbReference type="Pfam" id="PF01966">
    <property type="entry name" value="HD"/>
    <property type="match status" value="1"/>
</dbReference>
<dbReference type="SUPFAM" id="SSF109604">
    <property type="entry name" value="HD-domain/PDEase-like"/>
    <property type="match status" value="1"/>
</dbReference>
<dbReference type="Proteomes" id="UP000325563">
    <property type="component" value="Chromosome"/>
</dbReference>
<dbReference type="GeneID" id="95610947"/>
<dbReference type="NCBIfam" id="TIGR00277">
    <property type="entry name" value="HDIG"/>
    <property type="match status" value="1"/>
</dbReference>
<sequence length="187" mass="19955">MRSSVLDTPRGAAGLAESLLPPLGDRWLHTQAVAGRARELSRCVAAADRDLLVAAAWLHDIGYARPLSHTGFHPLDGARYLESRGASARLVGLVAHHSGAVYEAAQRGLSAELAVYEREESALLDALTCADLTTGPTGQRLGFTERIDEILTRYAPGSAVHTAISAAVPYLSEAVTRTERRMAGQPM</sequence>
<reference evidence="2 3" key="1">
    <citation type="submission" date="2017-09" db="EMBL/GenBank/DDBJ databases">
        <authorList>
            <person name="Lee N."/>
            <person name="Cho B.-K."/>
        </authorList>
    </citation>
    <scope>NUCLEOTIDE SEQUENCE [LARGE SCALE GENOMIC DNA]</scope>
    <source>
        <strain evidence="2 3">ATCC 27476</strain>
    </source>
</reference>
<accession>A0A5J6J2K7</accession>
<dbReference type="CDD" id="cd00077">
    <property type="entry name" value="HDc"/>
    <property type="match status" value="1"/>
</dbReference>
<evidence type="ECO:0000313" key="2">
    <source>
        <dbReference type="EMBL" id="QEV45407.1"/>
    </source>
</evidence>
<protein>
    <submittedName>
        <fullName evidence="2">HDIG domain-containing protein</fullName>
    </submittedName>
</protein>
<proteinExistence type="predicted"/>